<protein>
    <submittedName>
        <fullName evidence="1">Uncharacterized protein</fullName>
    </submittedName>
</protein>
<accession>A0A645C206</accession>
<proteinExistence type="predicted"/>
<dbReference type="EMBL" id="VSSQ01023997">
    <property type="protein sequence ID" value="MPM71267.1"/>
    <property type="molecule type" value="Genomic_DNA"/>
</dbReference>
<gene>
    <name evidence="1" type="ORF">SDC9_118231</name>
</gene>
<reference evidence="1" key="1">
    <citation type="submission" date="2019-08" db="EMBL/GenBank/DDBJ databases">
        <authorList>
            <person name="Kucharzyk K."/>
            <person name="Murdoch R.W."/>
            <person name="Higgins S."/>
            <person name="Loffler F."/>
        </authorList>
    </citation>
    <scope>NUCLEOTIDE SEQUENCE</scope>
</reference>
<sequence>MDLGKIVGLHKFAKAGLDALHDAKHRALTRVAQCHGAVVKVRGKGGFQRAVRHVQRVRCRRARKHGKIVHQQLYPARGTGFAPYGAGDRHITAVLQLRQAFAAYAVVVNCLQQIPAGAQNHKCNTAKFA</sequence>
<organism evidence="1">
    <name type="scientific">bioreactor metagenome</name>
    <dbReference type="NCBI Taxonomy" id="1076179"/>
    <lineage>
        <taxon>unclassified sequences</taxon>
        <taxon>metagenomes</taxon>
        <taxon>ecological metagenomes</taxon>
    </lineage>
</organism>
<name>A0A645C206_9ZZZZ</name>
<comment type="caution">
    <text evidence="1">The sequence shown here is derived from an EMBL/GenBank/DDBJ whole genome shotgun (WGS) entry which is preliminary data.</text>
</comment>
<dbReference type="AlphaFoldDB" id="A0A645C206"/>
<evidence type="ECO:0000313" key="1">
    <source>
        <dbReference type="EMBL" id="MPM71267.1"/>
    </source>
</evidence>